<protein>
    <submittedName>
        <fullName evidence="1">Uncharacterized protein</fullName>
    </submittedName>
</protein>
<name>A0A1F5EHL8_9BACT</name>
<sequence>MSGKIISLDNFRNKKEPESDDLNELLIKAHKLRGRIPKSDEMVWQDFGNLKGLFETRLNELLLDNRFIGANIFLCSSYIAILLAKFATKNPESWYATDYAIKGYESRDPFVLQNGADVCFILCTLYPERCNRRSMKKSDYVSLGSGLYHRFYNQTGREIGYYMGDLFELMSEVTAECVKSL</sequence>
<organism evidence="1 2">
    <name type="scientific">Candidatus Campbellbacteria bacterium RIFOXYC2_FULL_35_25</name>
    <dbReference type="NCBI Taxonomy" id="1797582"/>
    <lineage>
        <taxon>Bacteria</taxon>
        <taxon>Candidatus Campbelliibacteriota</taxon>
    </lineage>
</organism>
<gene>
    <name evidence="1" type="ORF">A2442_00255</name>
</gene>
<accession>A0A1F5EHL8</accession>
<comment type="caution">
    <text evidence="1">The sequence shown here is derived from an EMBL/GenBank/DDBJ whole genome shotgun (WGS) entry which is preliminary data.</text>
</comment>
<reference evidence="1 2" key="1">
    <citation type="journal article" date="2016" name="Nat. Commun.">
        <title>Thousands of microbial genomes shed light on interconnected biogeochemical processes in an aquifer system.</title>
        <authorList>
            <person name="Anantharaman K."/>
            <person name="Brown C.T."/>
            <person name="Hug L.A."/>
            <person name="Sharon I."/>
            <person name="Castelle C.J."/>
            <person name="Probst A.J."/>
            <person name="Thomas B.C."/>
            <person name="Singh A."/>
            <person name="Wilkins M.J."/>
            <person name="Karaoz U."/>
            <person name="Brodie E.L."/>
            <person name="Williams K.H."/>
            <person name="Hubbard S.S."/>
            <person name="Banfield J.F."/>
        </authorList>
    </citation>
    <scope>NUCLEOTIDE SEQUENCE [LARGE SCALE GENOMIC DNA]</scope>
</reference>
<dbReference type="EMBL" id="MFAE01000015">
    <property type="protein sequence ID" value="OGD66704.1"/>
    <property type="molecule type" value="Genomic_DNA"/>
</dbReference>
<dbReference type="Proteomes" id="UP000179003">
    <property type="component" value="Unassembled WGS sequence"/>
</dbReference>
<proteinExistence type="predicted"/>
<evidence type="ECO:0000313" key="2">
    <source>
        <dbReference type="Proteomes" id="UP000179003"/>
    </source>
</evidence>
<dbReference type="AlphaFoldDB" id="A0A1F5EHL8"/>
<evidence type="ECO:0000313" key="1">
    <source>
        <dbReference type="EMBL" id="OGD66704.1"/>
    </source>
</evidence>